<dbReference type="OrthoDB" id="446789at2759"/>
<feature type="non-terminal residue" evidence="3">
    <location>
        <position position="106"/>
    </location>
</feature>
<evidence type="ECO:0000256" key="1">
    <source>
        <dbReference type="ARBA" id="ARBA00007796"/>
    </source>
</evidence>
<sequence>MPRACANTRRAVAREDGLQWDEPSKMELKHKLGDALIKRYEPIFRQLQQHQQTLSAEQQRIATFAEKAAAAKSLYNKSLAELDRINVSVHEARRQSKEKAVVAEGE</sequence>
<keyword evidence="4" id="KW-1185">Reference proteome</keyword>
<reference evidence="3" key="1">
    <citation type="submission" date="2021-02" db="EMBL/GenBank/DDBJ databases">
        <authorList>
            <person name="Dougan E. K."/>
            <person name="Rhodes N."/>
            <person name="Thang M."/>
            <person name="Chan C."/>
        </authorList>
    </citation>
    <scope>NUCLEOTIDE SEQUENCE</scope>
</reference>
<protein>
    <submittedName>
        <fullName evidence="3">Uncharacterized protein</fullName>
    </submittedName>
</protein>
<dbReference type="InterPro" id="IPR007940">
    <property type="entry name" value="SH3BP5"/>
</dbReference>
<dbReference type="GO" id="GO:0035556">
    <property type="term" value="P:intracellular signal transduction"/>
    <property type="evidence" value="ECO:0007669"/>
    <property type="project" value="InterPro"/>
</dbReference>
<evidence type="ECO:0000313" key="3">
    <source>
        <dbReference type="EMBL" id="CAE7208701.1"/>
    </source>
</evidence>
<proteinExistence type="inferred from homology"/>
<dbReference type="Pfam" id="PF05276">
    <property type="entry name" value="SH3BP5"/>
    <property type="match status" value="1"/>
</dbReference>
<name>A0A812JKD1_SYMPI</name>
<comment type="caution">
    <text evidence="3">The sequence shown here is derived from an EMBL/GenBank/DDBJ whole genome shotgun (WGS) entry which is preliminary data.</text>
</comment>
<comment type="similarity">
    <text evidence="1">Belongs to the SH3BP5 family.</text>
</comment>
<dbReference type="Proteomes" id="UP000649617">
    <property type="component" value="Unassembled WGS sequence"/>
</dbReference>
<evidence type="ECO:0000313" key="4">
    <source>
        <dbReference type="Proteomes" id="UP000649617"/>
    </source>
</evidence>
<evidence type="ECO:0000256" key="2">
    <source>
        <dbReference type="ARBA" id="ARBA00023054"/>
    </source>
</evidence>
<accession>A0A812JKD1</accession>
<organism evidence="3 4">
    <name type="scientific">Symbiodinium pilosum</name>
    <name type="common">Dinoflagellate</name>
    <dbReference type="NCBI Taxonomy" id="2952"/>
    <lineage>
        <taxon>Eukaryota</taxon>
        <taxon>Sar</taxon>
        <taxon>Alveolata</taxon>
        <taxon>Dinophyceae</taxon>
        <taxon>Suessiales</taxon>
        <taxon>Symbiodiniaceae</taxon>
        <taxon>Symbiodinium</taxon>
    </lineage>
</organism>
<dbReference type="EMBL" id="CAJNIZ010002259">
    <property type="protein sequence ID" value="CAE7208701.1"/>
    <property type="molecule type" value="Genomic_DNA"/>
</dbReference>
<keyword evidence="2" id="KW-0175">Coiled coil</keyword>
<dbReference type="AlphaFoldDB" id="A0A812JKD1"/>
<gene>
    <name evidence="3" type="ORF">SPIL2461_LOCUS2158</name>
</gene>